<protein>
    <submittedName>
        <fullName evidence="8">M48 family metallopeptidase</fullName>
    </submittedName>
</protein>
<dbReference type="InterPro" id="IPR001915">
    <property type="entry name" value="Peptidase_M48"/>
</dbReference>
<dbReference type="Gene3D" id="3.30.2010.10">
    <property type="entry name" value="Metalloproteases ('zincins'), catalytic domain"/>
    <property type="match status" value="1"/>
</dbReference>
<evidence type="ECO:0000259" key="7">
    <source>
        <dbReference type="Pfam" id="PF01435"/>
    </source>
</evidence>
<keyword evidence="4 6" id="KW-0862">Zinc</keyword>
<keyword evidence="3 6" id="KW-0378">Hydrolase</keyword>
<organism evidence="8 9">
    <name type="scientific">Anaeroselena agilis</name>
    <dbReference type="NCBI Taxonomy" id="3063788"/>
    <lineage>
        <taxon>Bacteria</taxon>
        <taxon>Bacillati</taxon>
        <taxon>Bacillota</taxon>
        <taxon>Negativicutes</taxon>
        <taxon>Acetonemataceae</taxon>
        <taxon>Anaeroselena</taxon>
    </lineage>
</organism>
<keyword evidence="9" id="KW-1185">Reference proteome</keyword>
<reference evidence="8 9" key="1">
    <citation type="submission" date="2023-07" db="EMBL/GenBank/DDBJ databases">
        <title>The novel representative of Negativicutes class, Anaeroselena agilis gen. nov. sp. nov.</title>
        <authorList>
            <person name="Prokofeva M.I."/>
            <person name="Elcheninov A.G."/>
            <person name="Klyukina A."/>
            <person name="Kublanov I.V."/>
            <person name="Frolov E.N."/>
            <person name="Podosokorskaya O.A."/>
        </authorList>
    </citation>
    <scope>NUCLEOTIDE SEQUENCE [LARGE SCALE GENOMIC DNA]</scope>
    <source>
        <strain evidence="8 9">4137-cl</strain>
    </source>
</reference>
<name>A0ABU3P3F7_9FIRM</name>
<dbReference type="EMBL" id="JAUOZS010000001">
    <property type="protein sequence ID" value="MDT8903563.1"/>
    <property type="molecule type" value="Genomic_DNA"/>
</dbReference>
<comment type="cofactor">
    <cofactor evidence="6">
        <name>Zn(2+)</name>
        <dbReference type="ChEBI" id="CHEBI:29105"/>
    </cofactor>
    <text evidence="6">Binds 1 zinc ion per subunit.</text>
</comment>
<dbReference type="CDD" id="cd07333">
    <property type="entry name" value="M48C_bepA_like"/>
    <property type="match status" value="1"/>
</dbReference>
<keyword evidence="5 6" id="KW-0482">Metalloprotease</keyword>
<comment type="similarity">
    <text evidence="6">Belongs to the peptidase M48 family.</text>
</comment>
<dbReference type="PROSITE" id="PS51257">
    <property type="entry name" value="PROKAR_LIPOPROTEIN"/>
    <property type="match status" value="1"/>
</dbReference>
<dbReference type="Proteomes" id="UP001254848">
    <property type="component" value="Unassembled WGS sequence"/>
</dbReference>
<evidence type="ECO:0000256" key="1">
    <source>
        <dbReference type="ARBA" id="ARBA00022670"/>
    </source>
</evidence>
<evidence type="ECO:0000256" key="6">
    <source>
        <dbReference type="RuleBase" id="RU003983"/>
    </source>
</evidence>
<evidence type="ECO:0000256" key="5">
    <source>
        <dbReference type="ARBA" id="ARBA00023049"/>
    </source>
</evidence>
<gene>
    <name evidence="8" type="ORF">Q4T40_20240</name>
</gene>
<keyword evidence="2" id="KW-0479">Metal-binding</keyword>
<evidence type="ECO:0000313" key="9">
    <source>
        <dbReference type="Proteomes" id="UP001254848"/>
    </source>
</evidence>
<keyword evidence="1 6" id="KW-0645">Protease</keyword>
<dbReference type="RefSeq" id="WP_413782018.1">
    <property type="nucleotide sequence ID" value="NZ_JAUOZS010000001.1"/>
</dbReference>
<dbReference type="PANTHER" id="PTHR22726:SF1">
    <property type="entry name" value="METALLOENDOPEPTIDASE OMA1, MITOCHONDRIAL"/>
    <property type="match status" value="1"/>
</dbReference>
<evidence type="ECO:0000256" key="3">
    <source>
        <dbReference type="ARBA" id="ARBA00022801"/>
    </source>
</evidence>
<proteinExistence type="inferred from homology"/>
<evidence type="ECO:0000313" key="8">
    <source>
        <dbReference type="EMBL" id="MDT8903563.1"/>
    </source>
</evidence>
<accession>A0ABU3P3F7</accession>
<evidence type="ECO:0000256" key="2">
    <source>
        <dbReference type="ARBA" id="ARBA00022723"/>
    </source>
</evidence>
<sequence length="350" mass="38627">MHDRWRRVAGLLVSLTLLACIAGWLPQAEAAIISTKEEIEIGRRVAMELETKYGLAEDPDLQARVARIGAKIAAASDRQDIIYSFKVLNNKEVNALALPGGYVYLFKGLTDYMPSDEELAGIIGHEVGHITKRHTVRQIEKSLGMSILFGVLFGDRGIFLQNLAFNAIMAGYSREDEREADHLGYYHSVRAGYNPYSMLMGLQKLEDLAKDKKGSYGLFSTHPEPEARVARVQGYLNEAKVHPTVTAKGATALAIDPGLTLPPLTATYRGNKPLYRAYLLAGALYLAARTGDFNPDRFILDGDGTYITIYYDDRVITTLTPQDASAAGMSLDDFSRQYVDGIKAWAALQK</sequence>
<feature type="domain" description="Peptidase M48" evidence="7">
    <location>
        <begin position="61"/>
        <end position="234"/>
    </location>
</feature>
<dbReference type="PANTHER" id="PTHR22726">
    <property type="entry name" value="METALLOENDOPEPTIDASE OMA1"/>
    <property type="match status" value="1"/>
</dbReference>
<dbReference type="Pfam" id="PF01435">
    <property type="entry name" value="Peptidase_M48"/>
    <property type="match status" value="1"/>
</dbReference>
<comment type="caution">
    <text evidence="8">The sequence shown here is derived from an EMBL/GenBank/DDBJ whole genome shotgun (WGS) entry which is preliminary data.</text>
</comment>
<evidence type="ECO:0000256" key="4">
    <source>
        <dbReference type="ARBA" id="ARBA00022833"/>
    </source>
</evidence>
<dbReference type="InterPro" id="IPR051156">
    <property type="entry name" value="Mito/Outer_Membr_Metalloprot"/>
</dbReference>